<feature type="region of interest" description="Disordered" evidence="9">
    <location>
        <begin position="165"/>
        <end position="200"/>
    </location>
</feature>
<dbReference type="KEGG" id="hmi:soil367_09140"/>
<evidence type="ECO:0000256" key="6">
    <source>
        <dbReference type="ARBA" id="ARBA00022927"/>
    </source>
</evidence>
<keyword evidence="6" id="KW-0653">Protein transport</keyword>
<sequence length="218" mass="24186">MQDILYRAPRPLMLLLAAAALVATTWQIYHFWLNISAPYTPAVTSEPLVESRLPRPDVDLANISLFGNADNSGPVEVDTENLPETNLRLVLRGVGAIVVGTEESTRHLPSALIEGPNKETDYYVVGASLPGNAALKAVYADRIVLDRQGNLENLYFPEEFEAASFRTEETEPQTTASNSSAPNTQSAPRADNRRVDEARKAEIRSRLERLRERLRSNN</sequence>
<keyword evidence="2" id="KW-0813">Transport</keyword>
<keyword evidence="4" id="KW-0997">Cell inner membrane</keyword>
<keyword evidence="8 10" id="KW-0472">Membrane</keyword>
<dbReference type="AlphaFoldDB" id="A0A4V1D8R2"/>
<dbReference type="Gene3D" id="2.30.30.830">
    <property type="match status" value="1"/>
</dbReference>
<evidence type="ECO:0000259" key="11">
    <source>
        <dbReference type="Pfam" id="PF11356"/>
    </source>
</evidence>
<feature type="compositionally biased region" description="Polar residues" evidence="9">
    <location>
        <begin position="172"/>
        <end position="187"/>
    </location>
</feature>
<dbReference type="Pfam" id="PF11356">
    <property type="entry name" value="T2SSC"/>
    <property type="match status" value="1"/>
</dbReference>
<evidence type="ECO:0000313" key="13">
    <source>
        <dbReference type="Proteomes" id="UP000298049"/>
    </source>
</evidence>
<evidence type="ECO:0000256" key="3">
    <source>
        <dbReference type="ARBA" id="ARBA00022475"/>
    </source>
</evidence>
<keyword evidence="3" id="KW-1003">Cell membrane</keyword>
<evidence type="ECO:0000256" key="2">
    <source>
        <dbReference type="ARBA" id="ARBA00022448"/>
    </source>
</evidence>
<dbReference type="Proteomes" id="UP000298049">
    <property type="component" value="Chromosome"/>
</dbReference>
<dbReference type="InterPro" id="IPR024961">
    <property type="entry name" value="T2SS_GspC_N"/>
</dbReference>
<keyword evidence="13" id="KW-1185">Reference proteome</keyword>
<name>A0A4V1D8R2_9ALTE</name>
<evidence type="ECO:0000256" key="1">
    <source>
        <dbReference type="ARBA" id="ARBA00004533"/>
    </source>
</evidence>
<evidence type="ECO:0000256" key="8">
    <source>
        <dbReference type="ARBA" id="ARBA00023136"/>
    </source>
</evidence>
<feature type="compositionally biased region" description="Basic and acidic residues" evidence="9">
    <location>
        <begin position="190"/>
        <end position="200"/>
    </location>
</feature>
<evidence type="ECO:0000256" key="4">
    <source>
        <dbReference type="ARBA" id="ARBA00022519"/>
    </source>
</evidence>
<evidence type="ECO:0000313" key="12">
    <source>
        <dbReference type="EMBL" id="QCF26080.1"/>
    </source>
</evidence>
<evidence type="ECO:0000256" key="9">
    <source>
        <dbReference type="SAM" id="MobiDB-lite"/>
    </source>
</evidence>
<protein>
    <submittedName>
        <fullName evidence="12">General secretion pathway protein GspC</fullName>
    </submittedName>
</protein>
<proteinExistence type="predicted"/>
<dbReference type="OrthoDB" id="5574088at2"/>
<dbReference type="GO" id="GO:0015031">
    <property type="term" value="P:protein transport"/>
    <property type="evidence" value="ECO:0007669"/>
    <property type="project" value="UniProtKB-KW"/>
</dbReference>
<organism evidence="12 13">
    <name type="scientific">Hydrocarboniclastica marina</name>
    <dbReference type="NCBI Taxonomy" id="2259620"/>
    <lineage>
        <taxon>Bacteria</taxon>
        <taxon>Pseudomonadati</taxon>
        <taxon>Pseudomonadota</taxon>
        <taxon>Gammaproteobacteria</taxon>
        <taxon>Alteromonadales</taxon>
        <taxon>Alteromonadaceae</taxon>
        <taxon>Hydrocarboniclastica</taxon>
    </lineage>
</organism>
<dbReference type="RefSeq" id="WP_136548802.1">
    <property type="nucleotide sequence ID" value="NZ_CP031093.1"/>
</dbReference>
<dbReference type="GO" id="GO:0005886">
    <property type="term" value="C:plasma membrane"/>
    <property type="evidence" value="ECO:0007669"/>
    <property type="project" value="UniProtKB-SubCell"/>
</dbReference>
<dbReference type="EMBL" id="CP031093">
    <property type="protein sequence ID" value="QCF26080.1"/>
    <property type="molecule type" value="Genomic_DNA"/>
</dbReference>
<evidence type="ECO:0000256" key="5">
    <source>
        <dbReference type="ARBA" id="ARBA00022692"/>
    </source>
</evidence>
<reference evidence="12 13" key="1">
    <citation type="submission" date="2018-07" db="EMBL/GenBank/DDBJ databases">
        <title>Marsedoiliclastica nanhaica gen. nov. sp. nov., a novel marine hydrocarbonoclastic bacterium isolated from an in-situ enriched hydrocarbon-degrading consortium in deep-sea sediment.</title>
        <authorList>
            <person name="Dong C."/>
            <person name="Ma T."/>
            <person name="Liu R."/>
            <person name="Shao Z."/>
        </authorList>
    </citation>
    <scope>NUCLEOTIDE SEQUENCE [LARGE SCALE GENOMIC DNA]</scope>
    <source>
        <strain evidence="13">soil36-7</strain>
    </source>
</reference>
<accession>A0A4V1D8R2</accession>
<gene>
    <name evidence="12" type="ORF">soil367_09140</name>
</gene>
<evidence type="ECO:0000256" key="10">
    <source>
        <dbReference type="SAM" id="Phobius"/>
    </source>
</evidence>
<comment type="subcellular location">
    <subcellularLocation>
        <location evidence="1">Cell inner membrane</location>
    </subcellularLocation>
</comment>
<feature type="transmembrane region" description="Helical" evidence="10">
    <location>
        <begin position="12"/>
        <end position="32"/>
    </location>
</feature>
<feature type="domain" description="Type II secretion system protein GspC N-terminal" evidence="11">
    <location>
        <begin position="12"/>
        <end position="156"/>
    </location>
</feature>
<keyword evidence="7 10" id="KW-1133">Transmembrane helix</keyword>
<evidence type="ECO:0000256" key="7">
    <source>
        <dbReference type="ARBA" id="ARBA00022989"/>
    </source>
</evidence>
<keyword evidence="5 10" id="KW-0812">Transmembrane</keyword>